<evidence type="ECO:0000313" key="2">
    <source>
        <dbReference type="EMBL" id="MBA0711511.1"/>
    </source>
</evidence>
<sequence length="28" mass="3477">MSMLQHQPSKWLTKPTIWSKRQPKRLRN</sequence>
<dbReference type="Proteomes" id="UP000593574">
    <property type="component" value="Unassembled WGS sequence"/>
</dbReference>
<protein>
    <submittedName>
        <fullName evidence="2">Uncharacterized protein</fullName>
    </submittedName>
</protein>
<organism evidence="2 3">
    <name type="scientific">Gossypium laxum</name>
    <dbReference type="NCBI Taxonomy" id="34288"/>
    <lineage>
        <taxon>Eukaryota</taxon>
        <taxon>Viridiplantae</taxon>
        <taxon>Streptophyta</taxon>
        <taxon>Embryophyta</taxon>
        <taxon>Tracheophyta</taxon>
        <taxon>Spermatophyta</taxon>
        <taxon>Magnoliopsida</taxon>
        <taxon>eudicotyledons</taxon>
        <taxon>Gunneridae</taxon>
        <taxon>Pentapetalae</taxon>
        <taxon>rosids</taxon>
        <taxon>malvids</taxon>
        <taxon>Malvales</taxon>
        <taxon>Malvaceae</taxon>
        <taxon>Malvoideae</taxon>
        <taxon>Gossypium</taxon>
    </lineage>
</organism>
<dbReference type="AlphaFoldDB" id="A0A7J8ZI92"/>
<name>A0A7J8ZI92_9ROSI</name>
<keyword evidence="3" id="KW-1185">Reference proteome</keyword>
<evidence type="ECO:0000256" key="1">
    <source>
        <dbReference type="SAM" id="MobiDB-lite"/>
    </source>
</evidence>
<proteinExistence type="predicted"/>
<evidence type="ECO:0000313" key="3">
    <source>
        <dbReference type="Proteomes" id="UP000593574"/>
    </source>
</evidence>
<dbReference type="EMBL" id="JABEZV010000005">
    <property type="protein sequence ID" value="MBA0711511.1"/>
    <property type="molecule type" value="Genomic_DNA"/>
</dbReference>
<feature type="region of interest" description="Disordered" evidence="1">
    <location>
        <begin position="1"/>
        <end position="28"/>
    </location>
</feature>
<gene>
    <name evidence="2" type="ORF">Golax_010683</name>
</gene>
<feature type="compositionally biased region" description="Polar residues" evidence="1">
    <location>
        <begin position="1"/>
        <end position="10"/>
    </location>
</feature>
<accession>A0A7J8ZI92</accession>
<comment type="caution">
    <text evidence="2">The sequence shown here is derived from an EMBL/GenBank/DDBJ whole genome shotgun (WGS) entry which is preliminary data.</text>
</comment>
<reference evidence="2 3" key="1">
    <citation type="journal article" date="2019" name="Genome Biol. Evol.">
        <title>Insights into the evolution of the New World diploid cottons (Gossypium, subgenus Houzingenia) based on genome sequencing.</title>
        <authorList>
            <person name="Grover C.E."/>
            <person name="Arick M.A. 2nd"/>
            <person name="Thrash A."/>
            <person name="Conover J.L."/>
            <person name="Sanders W.S."/>
            <person name="Peterson D.G."/>
            <person name="Frelichowski J.E."/>
            <person name="Scheffler J.A."/>
            <person name="Scheffler B.E."/>
            <person name="Wendel J.F."/>
        </authorList>
    </citation>
    <scope>NUCLEOTIDE SEQUENCE [LARGE SCALE GENOMIC DNA]</scope>
    <source>
        <strain evidence="2">4</strain>
        <tissue evidence="2">Leaf</tissue>
    </source>
</reference>